<feature type="compositionally biased region" description="Basic and acidic residues" evidence="1">
    <location>
        <begin position="261"/>
        <end position="273"/>
    </location>
</feature>
<evidence type="ECO:0000256" key="1">
    <source>
        <dbReference type="SAM" id="MobiDB-lite"/>
    </source>
</evidence>
<comment type="caution">
    <text evidence="2">The sequence shown here is derived from an EMBL/GenBank/DDBJ whole genome shotgun (WGS) entry which is preliminary data.</text>
</comment>
<dbReference type="EMBL" id="JAAOAR010000565">
    <property type="protein sequence ID" value="KAF5578100.1"/>
    <property type="molecule type" value="Genomic_DNA"/>
</dbReference>
<feature type="region of interest" description="Disordered" evidence="1">
    <location>
        <begin position="107"/>
        <end position="273"/>
    </location>
</feature>
<proteinExistence type="predicted"/>
<dbReference type="Proteomes" id="UP000544095">
    <property type="component" value="Unassembled WGS sequence"/>
</dbReference>
<evidence type="ECO:0000313" key="2">
    <source>
        <dbReference type="EMBL" id="KAF5578100.1"/>
    </source>
</evidence>
<reference evidence="2 3" key="1">
    <citation type="submission" date="2020-05" db="EMBL/GenBank/DDBJ databases">
        <title>Identification and distribution of gene clusters putatively required for synthesis of sphingolipid metabolism inhibitors in phylogenetically diverse species of the filamentous fungus Fusarium.</title>
        <authorList>
            <person name="Kim H.-S."/>
            <person name="Busman M."/>
            <person name="Brown D.W."/>
            <person name="Divon H."/>
            <person name="Uhlig S."/>
            <person name="Proctor R.H."/>
        </authorList>
    </citation>
    <scope>NUCLEOTIDE SEQUENCE [LARGE SCALE GENOMIC DNA]</scope>
    <source>
        <strain evidence="2 3">NRRL 25211</strain>
    </source>
</reference>
<evidence type="ECO:0000313" key="3">
    <source>
        <dbReference type="Proteomes" id="UP000544095"/>
    </source>
</evidence>
<feature type="compositionally biased region" description="Low complexity" evidence="1">
    <location>
        <begin position="121"/>
        <end position="133"/>
    </location>
</feature>
<dbReference type="AlphaFoldDB" id="A0A8H5KPJ8"/>
<feature type="compositionally biased region" description="Basic residues" evidence="1">
    <location>
        <begin position="165"/>
        <end position="189"/>
    </location>
</feature>
<gene>
    <name evidence="2" type="ORF">FPANT_10124</name>
</gene>
<keyword evidence="3" id="KW-1185">Reference proteome</keyword>
<accession>A0A8H5KPJ8</accession>
<name>A0A8H5KPJ8_9HYPO</name>
<feature type="compositionally biased region" description="Basic residues" evidence="1">
    <location>
        <begin position="139"/>
        <end position="148"/>
    </location>
</feature>
<sequence length="273" mass="30036">MNNQARGNSRRGRFRRGRGQYFMGNMGHPQNGGVPGQAPVPFPPHPPPPVVAYPAFGQVPYAMPPQPCICPPYAPVMYQNAVPPGYYPFANPVPAYVPLPPQGQVNQAAQGQVHMPPPPQGQVYQAAQAPVQYHGPSLSRRHRGRAQARGRGNGRGNRGQPNRHQVGRRHRGRVQARGRVNGRGRRGQPNRRQVGRENSSARQAAQVAQERLPEAGVAQRNSLAALPVPFEQNSDLDSRGIKQEDTEDQSTRVAQNIGFTEIKREPVIKQEPQ</sequence>
<protein>
    <submittedName>
        <fullName evidence="2">Uncharacterized protein</fullName>
    </submittedName>
</protein>
<organism evidence="2 3">
    <name type="scientific">Fusarium pseudoanthophilum</name>
    <dbReference type="NCBI Taxonomy" id="48495"/>
    <lineage>
        <taxon>Eukaryota</taxon>
        <taxon>Fungi</taxon>
        <taxon>Dikarya</taxon>
        <taxon>Ascomycota</taxon>
        <taxon>Pezizomycotina</taxon>
        <taxon>Sordariomycetes</taxon>
        <taxon>Hypocreomycetidae</taxon>
        <taxon>Hypocreales</taxon>
        <taxon>Nectriaceae</taxon>
        <taxon>Fusarium</taxon>
        <taxon>Fusarium fujikuroi species complex</taxon>
    </lineage>
</organism>